<dbReference type="PANTHER" id="PTHR36840:SF1">
    <property type="entry name" value="BLL5714 PROTEIN"/>
    <property type="match status" value="1"/>
</dbReference>
<dbReference type="EMBL" id="LMCB01000160">
    <property type="protein sequence ID" value="KZL05016.1"/>
    <property type="molecule type" value="Genomic_DNA"/>
</dbReference>
<keyword evidence="1" id="KW-1133">Transmembrane helix</keyword>
<feature type="transmembrane region" description="Helical" evidence="1">
    <location>
        <begin position="142"/>
        <end position="160"/>
    </location>
</feature>
<feature type="transmembrane region" description="Helical" evidence="1">
    <location>
        <begin position="296"/>
        <end position="321"/>
    </location>
</feature>
<proteinExistence type="predicted"/>
<reference evidence="2 3" key="1">
    <citation type="journal article" date="2016" name="Front. Microbiol.">
        <title>Comparative Genomic Analysis Reveals a Diverse Repertoire of Genes Involved in Prokaryote-Eukaryote Interactions within the Pseudovibrio Genus.</title>
        <authorList>
            <person name="Romano S."/>
            <person name="Fernandez-Guerra A."/>
            <person name="Reen F.J."/>
            <person name="Glockner F.O."/>
            <person name="Crowley S.P."/>
            <person name="O'Sullivan O."/>
            <person name="Cotter P.D."/>
            <person name="Adams C."/>
            <person name="Dobson A.D."/>
            <person name="O'Gara F."/>
        </authorList>
    </citation>
    <scope>NUCLEOTIDE SEQUENCE [LARGE SCALE GENOMIC DNA]</scope>
    <source>
        <strain evidence="2 3">Ad2</strain>
    </source>
</reference>
<feature type="transmembrane region" description="Helical" evidence="1">
    <location>
        <begin position="84"/>
        <end position="103"/>
    </location>
</feature>
<dbReference type="STRING" id="989403.SAMN05421798_11520"/>
<comment type="caution">
    <text evidence="2">The sequence shown here is derived from an EMBL/GenBank/DDBJ whole genome shotgun (WGS) entry which is preliminary data.</text>
</comment>
<dbReference type="PATRIC" id="fig|989403.3.peg.4999"/>
<accession>A0A161V2E0</accession>
<gene>
    <name evidence="2" type="ORF">PsAD2_04567</name>
</gene>
<evidence type="ECO:0000313" key="2">
    <source>
        <dbReference type="EMBL" id="KZL05016.1"/>
    </source>
</evidence>
<feature type="transmembrane region" description="Helical" evidence="1">
    <location>
        <begin position="333"/>
        <end position="350"/>
    </location>
</feature>
<feature type="transmembrane region" description="Helical" evidence="1">
    <location>
        <begin position="204"/>
        <end position="221"/>
    </location>
</feature>
<feature type="transmembrane region" description="Helical" evidence="1">
    <location>
        <begin position="227"/>
        <end position="246"/>
    </location>
</feature>
<sequence>MFSSLMQSPRLRAHTEDRHATWLELFFDLVLVAAIAQVAHLLVKANTLSEGAVYAGLFLLVFWVWCGHTIYSTRFDFGDPVFKVLTFFNMFTLIIMAVEVHNVAHGHAFTFALAYLSSRLLLLCLLGRAFYHVPQVRKGLKVYIVGFGIGTLIWASSLFFHAPHIYWIWAIAIGFELLVPWYIWRKGDADMQVSSEHIPERFGLFTIIVLGENIFAVVNGLKDLSWNSASVTVAVLSFVLAVAIWWSYFQRIEQASENLRLGSGQPYIYSHFPILLGIVAVGIGALRLIIESNDDSISLATLVILLGGYASWWLGITLLSLITRPQSARGGQLIIGNLFKLIILALIGLYGRDQSAIEVIGAICTLALISFVWQTREIWNYKKL</sequence>
<dbReference type="PANTHER" id="PTHR36840">
    <property type="entry name" value="BLL5714 PROTEIN"/>
    <property type="match status" value="1"/>
</dbReference>
<feature type="transmembrane region" description="Helical" evidence="1">
    <location>
        <begin position="52"/>
        <end position="72"/>
    </location>
</feature>
<name>A0A161V2E0_9HYPH</name>
<feature type="transmembrane region" description="Helical" evidence="1">
    <location>
        <begin position="21"/>
        <end position="40"/>
    </location>
</feature>
<evidence type="ECO:0000256" key="1">
    <source>
        <dbReference type="SAM" id="Phobius"/>
    </source>
</evidence>
<dbReference type="Proteomes" id="UP000076577">
    <property type="component" value="Unassembled WGS sequence"/>
</dbReference>
<feature type="transmembrane region" description="Helical" evidence="1">
    <location>
        <begin position="166"/>
        <end position="184"/>
    </location>
</feature>
<keyword evidence="3" id="KW-1185">Reference proteome</keyword>
<dbReference type="OrthoDB" id="5520804at2"/>
<feature type="transmembrane region" description="Helical" evidence="1">
    <location>
        <begin position="267"/>
        <end position="290"/>
    </location>
</feature>
<protein>
    <submittedName>
        <fullName evidence="2">Bacterial low temperature requirement A protein (LtrA)</fullName>
    </submittedName>
</protein>
<dbReference type="Pfam" id="PF06772">
    <property type="entry name" value="LtrA"/>
    <property type="match status" value="1"/>
</dbReference>
<organism evidence="2 3">
    <name type="scientific">Pseudovibrio axinellae</name>
    <dbReference type="NCBI Taxonomy" id="989403"/>
    <lineage>
        <taxon>Bacteria</taxon>
        <taxon>Pseudomonadati</taxon>
        <taxon>Pseudomonadota</taxon>
        <taxon>Alphaproteobacteria</taxon>
        <taxon>Hyphomicrobiales</taxon>
        <taxon>Stappiaceae</taxon>
        <taxon>Pseudovibrio</taxon>
    </lineage>
</organism>
<feature type="transmembrane region" description="Helical" evidence="1">
    <location>
        <begin position="356"/>
        <end position="373"/>
    </location>
</feature>
<keyword evidence="1" id="KW-0472">Membrane</keyword>
<evidence type="ECO:0000313" key="3">
    <source>
        <dbReference type="Proteomes" id="UP000076577"/>
    </source>
</evidence>
<dbReference type="RefSeq" id="WP_068011011.1">
    <property type="nucleotide sequence ID" value="NZ_FOFM01000015.1"/>
</dbReference>
<dbReference type="InterPro" id="IPR010640">
    <property type="entry name" value="Low_temperature_requirement_A"/>
</dbReference>
<feature type="transmembrane region" description="Helical" evidence="1">
    <location>
        <begin position="109"/>
        <end position="130"/>
    </location>
</feature>
<keyword evidence="1" id="KW-0812">Transmembrane</keyword>
<dbReference type="AlphaFoldDB" id="A0A161V2E0"/>